<evidence type="ECO:0000313" key="3">
    <source>
        <dbReference type="Proteomes" id="UP000284751"/>
    </source>
</evidence>
<keyword evidence="1" id="KW-1133">Transmembrane helix</keyword>
<keyword evidence="1" id="KW-0812">Transmembrane</keyword>
<accession>A0A412AXP0</accession>
<evidence type="ECO:0000313" key="2">
    <source>
        <dbReference type="EMBL" id="RGQ41493.1"/>
    </source>
</evidence>
<evidence type="ECO:0000256" key="1">
    <source>
        <dbReference type="SAM" id="Phobius"/>
    </source>
</evidence>
<reference evidence="2 3" key="1">
    <citation type="submission" date="2018-08" db="EMBL/GenBank/DDBJ databases">
        <title>A genome reference for cultivated species of the human gut microbiota.</title>
        <authorList>
            <person name="Zou Y."/>
            <person name="Xue W."/>
            <person name="Luo G."/>
        </authorList>
    </citation>
    <scope>NUCLEOTIDE SEQUENCE [LARGE SCALE GENOMIC DNA]</scope>
    <source>
        <strain evidence="2 3">AF28-26</strain>
    </source>
</reference>
<gene>
    <name evidence="2" type="ORF">DWY99_06020</name>
</gene>
<protein>
    <submittedName>
        <fullName evidence="2">Uncharacterized protein</fullName>
    </submittedName>
</protein>
<keyword evidence="1" id="KW-0472">Membrane</keyword>
<comment type="caution">
    <text evidence="2">The sequence shown here is derived from an EMBL/GenBank/DDBJ whole genome shotgun (WGS) entry which is preliminary data.</text>
</comment>
<organism evidence="2 3">
    <name type="scientific">[Clostridium] leptum</name>
    <dbReference type="NCBI Taxonomy" id="1535"/>
    <lineage>
        <taxon>Bacteria</taxon>
        <taxon>Bacillati</taxon>
        <taxon>Bacillota</taxon>
        <taxon>Clostridia</taxon>
        <taxon>Eubacteriales</taxon>
        <taxon>Oscillospiraceae</taxon>
        <taxon>Oscillospiraceae incertae sedis</taxon>
    </lineage>
</organism>
<sequence>MKKNIRIMIITVAAVIILVAMLLILMNLPRRMGAAFPVQPPAHRFPSTLRLRTTFPRWK</sequence>
<dbReference type="EMBL" id="QRTC01000018">
    <property type="protein sequence ID" value="RGQ41493.1"/>
    <property type="molecule type" value="Genomic_DNA"/>
</dbReference>
<feature type="transmembrane region" description="Helical" evidence="1">
    <location>
        <begin position="7"/>
        <end position="28"/>
    </location>
</feature>
<dbReference type="AlphaFoldDB" id="A0A412AXP0"/>
<dbReference type="Proteomes" id="UP000284751">
    <property type="component" value="Unassembled WGS sequence"/>
</dbReference>
<proteinExistence type="predicted"/>
<name>A0A412AXP0_9FIRM</name>